<evidence type="ECO:0000256" key="11">
    <source>
        <dbReference type="SAM" id="Phobius"/>
    </source>
</evidence>
<dbReference type="Pfam" id="PF08263">
    <property type="entry name" value="LRRNT_2"/>
    <property type="match status" value="1"/>
</dbReference>
<keyword evidence="7" id="KW-0677">Repeat</keyword>
<gene>
    <name evidence="14" type="ORF">G4B88_003921</name>
</gene>
<dbReference type="Pfam" id="PF00560">
    <property type="entry name" value="LRR_1"/>
    <property type="match status" value="2"/>
</dbReference>
<dbReference type="AlphaFoldDB" id="A0A7J6GXA5"/>
<evidence type="ECO:0000256" key="7">
    <source>
        <dbReference type="ARBA" id="ARBA00022737"/>
    </source>
</evidence>
<dbReference type="FunFam" id="3.80.10.10:FF:000400">
    <property type="entry name" value="Nuclear pore complex protein NUP107"/>
    <property type="match status" value="1"/>
</dbReference>
<dbReference type="InterPro" id="IPR011009">
    <property type="entry name" value="Kinase-like_dom_sf"/>
</dbReference>
<dbReference type="Gene3D" id="3.80.10.10">
    <property type="entry name" value="Ribonuclease Inhibitor"/>
    <property type="match status" value="1"/>
</dbReference>
<evidence type="ECO:0000313" key="15">
    <source>
        <dbReference type="Proteomes" id="UP000583929"/>
    </source>
</evidence>
<dbReference type="InterPro" id="IPR013210">
    <property type="entry name" value="LRR_N_plant-typ"/>
</dbReference>
<dbReference type="Pfam" id="PF07714">
    <property type="entry name" value="PK_Tyr_Ser-Thr"/>
    <property type="match status" value="1"/>
</dbReference>
<comment type="caution">
    <text evidence="14">The sequence shown here is derived from an EMBL/GenBank/DDBJ whole genome shotgun (WGS) entry which is preliminary data.</text>
</comment>
<evidence type="ECO:0000256" key="6">
    <source>
        <dbReference type="ARBA" id="ARBA00022729"/>
    </source>
</evidence>
<feature type="signal peptide" evidence="12">
    <location>
        <begin position="1"/>
        <end position="24"/>
    </location>
</feature>
<dbReference type="Gene3D" id="1.10.510.10">
    <property type="entry name" value="Transferase(Phosphotransferase) domain 1"/>
    <property type="match status" value="1"/>
</dbReference>
<dbReference type="InterPro" id="IPR001245">
    <property type="entry name" value="Ser-Thr/Tyr_kinase_cat_dom"/>
</dbReference>
<comment type="subcellular location">
    <subcellularLocation>
        <location evidence="2">Membrane</location>
    </subcellularLocation>
    <subcellularLocation>
        <location evidence="1">Secreted</location>
        <location evidence="1">Cell wall</location>
    </subcellularLocation>
</comment>
<dbReference type="EMBL" id="JAATIQ010000077">
    <property type="protein sequence ID" value="KAF4387594.1"/>
    <property type="molecule type" value="Genomic_DNA"/>
</dbReference>
<keyword evidence="6 12" id="KW-0732">Signal</keyword>
<accession>A0A7J6GXA5</accession>
<evidence type="ECO:0000256" key="9">
    <source>
        <dbReference type="ARBA" id="ARBA00023136"/>
    </source>
</evidence>
<keyword evidence="5 11" id="KW-0812">Transmembrane</keyword>
<evidence type="ECO:0000256" key="8">
    <source>
        <dbReference type="ARBA" id="ARBA00022989"/>
    </source>
</evidence>
<protein>
    <recommendedName>
        <fullName evidence="13">Protein kinase domain-containing protein</fullName>
    </recommendedName>
</protein>
<dbReference type="PROSITE" id="PS50011">
    <property type="entry name" value="PROTEIN_KINASE_DOM"/>
    <property type="match status" value="1"/>
</dbReference>
<evidence type="ECO:0000256" key="4">
    <source>
        <dbReference type="ARBA" id="ARBA00022614"/>
    </source>
</evidence>
<evidence type="ECO:0000256" key="1">
    <source>
        <dbReference type="ARBA" id="ARBA00004191"/>
    </source>
</evidence>
<dbReference type="PANTHER" id="PTHR48007:SF86">
    <property type="entry name" value="(WILD MALAYSIAN BANANA) HYPOTHETICAL PROTEIN"/>
    <property type="match status" value="1"/>
</dbReference>
<dbReference type="GO" id="GO:0016020">
    <property type="term" value="C:membrane"/>
    <property type="evidence" value="ECO:0007669"/>
    <property type="project" value="UniProtKB-SubCell"/>
</dbReference>
<dbReference type="Proteomes" id="UP000583929">
    <property type="component" value="Unassembled WGS sequence"/>
</dbReference>
<feature type="chain" id="PRO_5029643851" description="Protein kinase domain-containing protein" evidence="12">
    <location>
        <begin position="25"/>
        <end position="586"/>
    </location>
</feature>
<feature type="transmembrane region" description="Helical" evidence="11">
    <location>
        <begin position="229"/>
        <end position="251"/>
    </location>
</feature>
<dbReference type="GO" id="GO:0005524">
    <property type="term" value="F:ATP binding"/>
    <property type="evidence" value="ECO:0007669"/>
    <property type="project" value="InterPro"/>
</dbReference>
<evidence type="ECO:0000256" key="10">
    <source>
        <dbReference type="ARBA" id="ARBA00038043"/>
    </source>
</evidence>
<sequence>MSRKLTLIIVLVLLLNSFIGSTHAIASDINCLKEIKASLEDPFGYLNSSWNFDNNTEGFICKFIGVVCWHGDESKVLNLQLSDMGLKGTFPRGVTNCTSLTGLDLSNNNLSGNIPYNISRLIPFVTSLNLSSNNFSGEIPISLANCTYLNVLKLDHNRLTGNIPRELPMSLARLKEFSVANNILSGEVSDSYSRFTAISFANNLDLCGGPLGPCHFHKHHMKPLDPFKVGFGTGYFVSATVVFFTLSVSWFQVKMIMKSVIFSVVENLQKRKQNEQLHHFPTLKHQKEISQLEKMVNRMSFPELCKATDNFSIFNVIGRGNTGTMYKATLSNGWFLAVKKIDDTPNNEAQFVSELLALARMRHDNLIPLLGFCMVENERLLVYKHMTNGNLHDYLHRVEEGDAKILQWPLRIKIGMGIARGLAWLLGMANGAAKISNFGKAIISNYGGVMFVYPNESDSGLFVNSGVWESDFVKKDVYDCGTVLLELITGSDSGSGSGSNLHNTLVEWISHVSTSPGILNDAIDKALIGQGFDDEILDMLRIARDCVHPMPYERPTMLQVYERMSNIGLRYGIPCDFGLLLQPKRS</sequence>
<dbReference type="SUPFAM" id="SSF56112">
    <property type="entry name" value="Protein kinase-like (PK-like)"/>
    <property type="match status" value="1"/>
</dbReference>
<keyword evidence="3" id="KW-0134">Cell wall</keyword>
<dbReference type="SUPFAM" id="SSF52058">
    <property type="entry name" value="L domain-like"/>
    <property type="match status" value="1"/>
</dbReference>
<evidence type="ECO:0000313" key="14">
    <source>
        <dbReference type="EMBL" id="KAF4387594.1"/>
    </source>
</evidence>
<feature type="domain" description="Protein kinase" evidence="13">
    <location>
        <begin position="311"/>
        <end position="586"/>
    </location>
</feature>
<evidence type="ECO:0000259" key="13">
    <source>
        <dbReference type="PROSITE" id="PS50011"/>
    </source>
</evidence>
<dbReference type="InterPro" id="IPR000719">
    <property type="entry name" value="Prot_kinase_dom"/>
</dbReference>
<dbReference type="InterPro" id="IPR046959">
    <property type="entry name" value="PRK1-6/SRF4-like"/>
</dbReference>
<dbReference type="InterPro" id="IPR001611">
    <property type="entry name" value="Leu-rich_rpt"/>
</dbReference>
<name>A0A7J6GXA5_CANSA</name>
<keyword evidence="4" id="KW-0433">Leucine-rich repeat</keyword>
<keyword evidence="15" id="KW-1185">Reference proteome</keyword>
<evidence type="ECO:0000256" key="2">
    <source>
        <dbReference type="ARBA" id="ARBA00004370"/>
    </source>
</evidence>
<dbReference type="GO" id="GO:0004672">
    <property type="term" value="F:protein kinase activity"/>
    <property type="evidence" value="ECO:0007669"/>
    <property type="project" value="InterPro"/>
</dbReference>
<keyword evidence="9 11" id="KW-0472">Membrane</keyword>
<keyword evidence="8 11" id="KW-1133">Transmembrane helix</keyword>
<keyword evidence="3" id="KW-0964">Secreted</keyword>
<evidence type="ECO:0000256" key="12">
    <source>
        <dbReference type="SAM" id="SignalP"/>
    </source>
</evidence>
<dbReference type="InterPro" id="IPR032675">
    <property type="entry name" value="LRR_dom_sf"/>
</dbReference>
<evidence type="ECO:0000256" key="3">
    <source>
        <dbReference type="ARBA" id="ARBA00022512"/>
    </source>
</evidence>
<dbReference type="Gene3D" id="3.30.200.20">
    <property type="entry name" value="Phosphorylase Kinase, domain 1"/>
    <property type="match status" value="1"/>
</dbReference>
<organism evidence="14 15">
    <name type="scientific">Cannabis sativa</name>
    <name type="common">Hemp</name>
    <name type="synonym">Marijuana</name>
    <dbReference type="NCBI Taxonomy" id="3483"/>
    <lineage>
        <taxon>Eukaryota</taxon>
        <taxon>Viridiplantae</taxon>
        <taxon>Streptophyta</taxon>
        <taxon>Embryophyta</taxon>
        <taxon>Tracheophyta</taxon>
        <taxon>Spermatophyta</taxon>
        <taxon>Magnoliopsida</taxon>
        <taxon>eudicotyledons</taxon>
        <taxon>Gunneridae</taxon>
        <taxon>Pentapetalae</taxon>
        <taxon>rosids</taxon>
        <taxon>fabids</taxon>
        <taxon>Rosales</taxon>
        <taxon>Cannabaceae</taxon>
        <taxon>Cannabis</taxon>
    </lineage>
</organism>
<proteinExistence type="inferred from homology"/>
<evidence type="ECO:0000256" key="5">
    <source>
        <dbReference type="ARBA" id="ARBA00022692"/>
    </source>
</evidence>
<dbReference type="PANTHER" id="PTHR48007">
    <property type="entry name" value="LEUCINE-RICH REPEAT RECEPTOR-LIKE PROTEIN KINASE PXC1"/>
    <property type="match status" value="1"/>
</dbReference>
<reference evidence="14 15" key="1">
    <citation type="journal article" date="2020" name="bioRxiv">
        <title>Sequence and annotation of 42 cannabis genomes reveals extensive copy number variation in cannabinoid synthesis and pathogen resistance genes.</title>
        <authorList>
            <person name="Mckernan K.J."/>
            <person name="Helbert Y."/>
            <person name="Kane L.T."/>
            <person name="Ebling H."/>
            <person name="Zhang L."/>
            <person name="Liu B."/>
            <person name="Eaton Z."/>
            <person name="Mclaughlin S."/>
            <person name="Kingan S."/>
            <person name="Baybayan P."/>
            <person name="Concepcion G."/>
            <person name="Jordan M."/>
            <person name="Riva A."/>
            <person name="Barbazuk W."/>
            <person name="Harkins T."/>
        </authorList>
    </citation>
    <scope>NUCLEOTIDE SEQUENCE [LARGE SCALE GENOMIC DNA]</scope>
    <source>
        <strain evidence="15">cv. Jamaican Lion 4</strain>
        <tissue evidence="14">Leaf</tissue>
    </source>
</reference>
<comment type="similarity">
    <text evidence="10">Belongs to the polygalacturonase-inhibiting protein family.</text>
</comment>